<dbReference type="PROSITE" id="PS51186">
    <property type="entry name" value="GNAT"/>
    <property type="match status" value="2"/>
</dbReference>
<keyword evidence="1 6" id="KW-0808">Transferase</keyword>
<comment type="caution">
    <text evidence="6">The sequence shown here is derived from an EMBL/GenBank/DDBJ whole genome shotgun (WGS) entry which is preliminary data.</text>
</comment>
<feature type="domain" description="N-acetyltransferase" evidence="5">
    <location>
        <begin position="7"/>
        <end position="150"/>
    </location>
</feature>
<gene>
    <name evidence="6" type="ORF">F5897_000194</name>
</gene>
<dbReference type="AlphaFoldDB" id="A0A840DE39"/>
<evidence type="ECO:0000259" key="5">
    <source>
        <dbReference type="PROSITE" id="PS51186"/>
    </source>
</evidence>
<keyword evidence="3 6" id="KW-0012">Acyltransferase</keyword>
<dbReference type="Gene3D" id="3.40.630.30">
    <property type="match status" value="1"/>
</dbReference>
<dbReference type="EMBL" id="JACIFD010000002">
    <property type="protein sequence ID" value="MBB4070910.1"/>
    <property type="molecule type" value="Genomic_DNA"/>
</dbReference>
<reference evidence="6" key="1">
    <citation type="submission" date="2020-08" db="EMBL/GenBank/DDBJ databases">
        <title>Sequencing the genomes of 1000 actinobacteria strains.</title>
        <authorList>
            <person name="Klenk H.-P."/>
        </authorList>
    </citation>
    <scope>NUCLEOTIDE SEQUENCE [LARGE SCALE GENOMIC DNA]</scope>
    <source>
        <strain evidence="6">DSM 27064</strain>
    </source>
</reference>
<evidence type="ECO:0000313" key="6">
    <source>
        <dbReference type="EMBL" id="MBB4070910.1"/>
    </source>
</evidence>
<dbReference type="InterPro" id="IPR050832">
    <property type="entry name" value="Bact_Acetyltransf"/>
</dbReference>
<evidence type="ECO:0000313" key="7">
    <source>
        <dbReference type="Proteomes" id="UP000571183"/>
    </source>
</evidence>
<dbReference type="EC" id="2.3.1.189" evidence="4"/>
<organism evidence="6 7">
    <name type="scientific">Canibacter oris</name>
    <dbReference type="NCBI Taxonomy" id="1365628"/>
    <lineage>
        <taxon>Bacteria</taxon>
        <taxon>Bacillati</taxon>
        <taxon>Actinomycetota</taxon>
        <taxon>Actinomycetes</taxon>
        <taxon>Micrococcales</taxon>
        <taxon>Microbacteriaceae</taxon>
        <taxon>Canibacter</taxon>
    </lineage>
</organism>
<keyword evidence="7" id="KW-1185">Reference proteome</keyword>
<dbReference type="InterPro" id="IPR016181">
    <property type="entry name" value="Acyl_CoA_acyltransferase"/>
</dbReference>
<protein>
    <recommendedName>
        <fullName evidence="4">Mycothiol synthase</fullName>
        <ecNumber evidence="4">2.3.1.189</ecNumber>
    </recommendedName>
</protein>
<dbReference type="Proteomes" id="UP000571183">
    <property type="component" value="Unassembled WGS sequence"/>
</dbReference>
<dbReference type="InterPro" id="IPR017813">
    <property type="entry name" value="Mycothiol_AcTrfase"/>
</dbReference>
<dbReference type="GO" id="GO:0010125">
    <property type="term" value="P:mycothiol biosynthetic process"/>
    <property type="evidence" value="ECO:0007669"/>
    <property type="project" value="UniProtKB-UniRule"/>
</dbReference>
<dbReference type="CDD" id="cd04301">
    <property type="entry name" value="NAT_SF"/>
    <property type="match status" value="1"/>
</dbReference>
<name>A0A840DE39_9MICO</name>
<proteinExistence type="predicted"/>
<dbReference type="RefSeq" id="WP_183304168.1">
    <property type="nucleotide sequence ID" value="NZ_JACIFD010000002.1"/>
</dbReference>
<accession>A0A840DE39</accession>
<keyword evidence="2" id="KW-0677">Repeat</keyword>
<sequence>MKHNSLTVMRDKLPLADFQAFAAAIEAADGVAAFNDDSLLGYHRKSVLWCAGASGECLAAAVWQQEGGAVTAELAVAPQARRQGVARHLVSAIARDADPATTALLVWAHGNLPAQQRCAAALGFAAVRELHKMVLPEISVALVGMQESASKGTAANDDSLAAPADNTSAAMGVGSEVTVRSFTPADSDAWVQLNREVFANHPEQGKLTLRDLQERLAQRWADPRNFLLLQDTSGKLLGYNWLKITPEAAEIYVIGVAPEQAGHGYGKLLLQAGLERLLELGHSRVELYVDAANTAALRLYQRCGFEIVETHTQYRLGATALQSLAGVQQQAAAG</sequence>
<dbReference type="PANTHER" id="PTHR43877">
    <property type="entry name" value="AMINOALKYLPHOSPHONATE N-ACETYLTRANSFERASE-RELATED-RELATED"/>
    <property type="match status" value="1"/>
</dbReference>
<feature type="domain" description="N-acetyltransferase" evidence="5">
    <location>
        <begin position="177"/>
        <end position="326"/>
    </location>
</feature>
<dbReference type="InterPro" id="IPR000182">
    <property type="entry name" value="GNAT_dom"/>
</dbReference>
<dbReference type="Pfam" id="PF00583">
    <property type="entry name" value="Acetyltransf_1"/>
    <property type="match status" value="2"/>
</dbReference>
<evidence type="ECO:0000256" key="4">
    <source>
        <dbReference type="NCBIfam" id="TIGR03448"/>
    </source>
</evidence>
<dbReference type="SUPFAM" id="SSF55729">
    <property type="entry name" value="Acyl-CoA N-acyltransferases (Nat)"/>
    <property type="match status" value="1"/>
</dbReference>
<evidence type="ECO:0000256" key="3">
    <source>
        <dbReference type="ARBA" id="ARBA00023315"/>
    </source>
</evidence>
<dbReference type="GO" id="GO:0035447">
    <property type="term" value="F:mycothiol synthase activity"/>
    <property type="evidence" value="ECO:0007669"/>
    <property type="project" value="UniProtKB-UniRule"/>
</dbReference>
<evidence type="ECO:0000256" key="2">
    <source>
        <dbReference type="ARBA" id="ARBA00022737"/>
    </source>
</evidence>
<dbReference type="NCBIfam" id="TIGR03448">
    <property type="entry name" value="mycothiol_MshD"/>
    <property type="match status" value="1"/>
</dbReference>
<evidence type="ECO:0000256" key="1">
    <source>
        <dbReference type="ARBA" id="ARBA00022679"/>
    </source>
</evidence>